<dbReference type="InterPro" id="IPR050109">
    <property type="entry name" value="HTH-type_TetR-like_transc_reg"/>
</dbReference>
<evidence type="ECO:0000313" key="6">
    <source>
        <dbReference type="EMBL" id="POH71793.1"/>
    </source>
</evidence>
<accession>A0A2S3ZRI8</accession>
<keyword evidence="3" id="KW-0804">Transcription</keyword>
<comment type="caution">
    <text evidence="6">The sequence shown here is derived from an EMBL/GenBank/DDBJ whole genome shotgun (WGS) entry which is preliminary data.</text>
</comment>
<protein>
    <submittedName>
        <fullName evidence="6">TetR/AcrR family transcriptional regulator</fullName>
    </submittedName>
</protein>
<dbReference type="PROSITE" id="PS50977">
    <property type="entry name" value="HTH_TETR_2"/>
    <property type="match status" value="1"/>
</dbReference>
<dbReference type="Gene3D" id="1.10.357.10">
    <property type="entry name" value="Tetracycline Repressor, domain 2"/>
    <property type="match status" value="1"/>
</dbReference>
<evidence type="ECO:0000259" key="5">
    <source>
        <dbReference type="PROSITE" id="PS50977"/>
    </source>
</evidence>
<feature type="domain" description="HTH tetR-type" evidence="5">
    <location>
        <begin position="6"/>
        <end position="67"/>
    </location>
</feature>
<gene>
    <name evidence="6" type="ORF">CVS27_19040</name>
</gene>
<sequence>MGLHSDKARETLLDAAEELFALHGIDAVSNRRITEHAGTANHSAIAYHFGGRDELLRALLNRHLEEMDRRRVALVAGLAPDATVRDLLAALILPWIDHLASLPVPSWRARFLFQVRSIPSMGDELAGSAVRNPEVEELIRRLQAALGDIPPRVVQGRSMILGPMVLGVCAEYEQRIQDGTQEPNWAGVGYFFIDSCTGMLAAPVTHPDDFLTLPTTPYLL</sequence>
<dbReference type="Pfam" id="PF00440">
    <property type="entry name" value="TetR_N"/>
    <property type="match status" value="1"/>
</dbReference>
<keyword evidence="2 4" id="KW-0238">DNA-binding</keyword>
<evidence type="ECO:0000256" key="4">
    <source>
        <dbReference type="PROSITE-ProRule" id="PRU00335"/>
    </source>
</evidence>
<proteinExistence type="predicted"/>
<dbReference type="InterPro" id="IPR001647">
    <property type="entry name" value="HTH_TetR"/>
</dbReference>
<keyword evidence="7" id="KW-1185">Reference proteome</keyword>
<evidence type="ECO:0000256" key="2">
    <source>
        <dbReference type="ARBA" id="ARBA00023125"/>
    </source>
</evidence>
<keyword evidence="1" id="KW-0805">Transcription regulation</keyword>
<dbReference type="GO" id="GO:0003700">
    <property type="term" value="F:DNA-binding transcription factor activity"/>
    <property type="evidence" value="ECO:0007669"/>
    <property type="project" value="TreeGrafter"/>
</dbReference>
<evidence type="ECO:0000256" key="3">
    <source>
        <dbReference type="ARBA" id="ARBA00023163"/>
    </source>
</evidence>
<dbReference type="GO" id="GO:0000976">
    <property type="term" value="F:transcription cis-regulatory region binding"/>
    <property type="evidence" value="ECO:0007669"/>
    <property type="project" value="TreeGrafter"/>
</dbReference>
<feature type="DNA-binding region" description="H-T-H motif" evidence="4">
    <location>
        <begin position="30"/>
        <end position="49"/>
    </location>
</feature>
<dbReference type="Proteomes" id="UP000237061">
    <property type="component" value="Unassembled WGS sequence"/>
</dbReference>
<dbReference type="EMBL" id="PPXC01000022">
    <property type="protein sequence ID" value="POH71793.1"/>
    <property type="molecule type" value="Genomic_DNA"/>
</dbReference>
<dbReference type="OrthoDB" id="2356263at2"/>
<dbReference type="AlphaFoldDB" id="A0A2S3ZRI8"/>
<reference evidence="6 7" key="1">
    <citation type="submission" date="2018-01" db="EMBL/GenBank/DDBJ databases">
        <title>Arthrobacter sp. nov., from glaciers in China.</title>
        <authorList>
            <person name="Liu Q."/>
            <person name="Xin Y.-H."/>
        </authorList>
    </citation>
    <scope>NUCLEOTIDE SEQUENCE [LARGE SCALE GENOMIC DNA]</scope>
    <source>
        <strain evidence="6 7">HLT2-12-2</strain>
    </source>
</reference>
<dbReference type="SUPFAM" id="SSF46689">
    <property type="entry name" value="Homeodomain-like"/>
    <property type="match status" value="1"/>
</dbReference>
<organism evidence="6 7">
    <name type="scientific">Arthrobacter glacialis</name>
    <dbReference type="NCBI Taxonomy" id="1664"/>
    <lineage>
        <taxon>Bacteria</taxon>
        <taxon>Bacillati</taxon>
        <taxon>Actinomycetota</taxon>
        <taxon>Actinomycetes</taxon>
        <taxon>Micrococcales</taxon>
        <taxon>Micrococcaceae</taxon>
        <taxon>Arthrobacter</taxon>
    </lineage>
</organism>
<dbReference type="RefSeq" id="WP_103467422.1">
    <property type="nucleotide sequence ID" value="NZ_PPXB01000002.1"/>
</dbReference>
<name>A0A2S3ZRI8_ARTGL</name>
<evidence type="ECO:0000256" key="1">
    <source>
        <dbReference type="ARBA" id="ARBA00023015"/>
    </source>
</evidence>
<dbReference type="InterPro" id="IPR009057">
    <property type="entry name" value="Homeodomain-like_sf"/>
</dbReference>
<evidence type="ECO:0000313" key="7">
    <source>
        <dbReference type="Proteomes" id="UP000237061"/>
    </source>
</evidence>
<dbReference type="PANTHER" id="PTHR30055">
    <property type="entry name" value="HTH-TYPE TRANSCRIPTIONAL REGULATOR RUTR"/>
    <property type="match status" value="1"/>
</dbReference>
<dbReference type="PANTHER" id="PTHR30055:SF234">
    <property type="entry name" value="HTH-TYPE TRANSCRIPTIONAL REGULATOR BETI"/>
    <property type="match status" value="1"/>
</dbReference>